<proteinExistence type="predicted"/>
<dbReference type="InParanoid" id="M7X9J4"/>
<reference evidence="1" key="1">
    <citation type="submission" date="2013-01" db="EMBL/GenBank/DDBJ databases">
        <title>Genome assembly of Mariniradius saccharolyticus AK6.</title>
        <authorList>
            <person name="Vaidya B."/>
            <person name="Khatri I."/>
            <person name="Tanuku N.R.S."/>
            <person name="Subramanian S."/>
            <person name="Pinnaka A."/>
        </authorList>
    </citation>
    <scope>NUCLEOTIDE SEQUENCE [LARGE SCALE GENOMIC DNA]</scope>
    <source>
        <strain evidence="1">AK6</strain>
    </source>
</reference>
<organism evidence="1 2">
    <name type="scientific">Mariniradius saccharolyticus AK6</name>
    <dbReference type="NCBI Taxonomy" id="1239962"/>
    <lineage>
        <taxon>Bacteria</taxon>
        <taxon>Pseudomonadati</taxon>
        <taxon>Bacteroidota</taxon>
        <taxon>Cytophagia</taxon>
        <taxon>Cytophagales</taxon>
        <taxon>Cyclobacteriaceae</taxon>
        <taxon>Mariniradius</taxon>
    </lineage>
</organism>
<dbReference type="STRING" id="1239962.C943_01885"/>
<protein>
    <submittedName>
        <fullName evidence="1">Uncharacterized protein</fullName>
    </submittedName>
</protein>
<dbReference type="Proteomes" id="UP000010953">
    <property type="component" value="Unassembled WGS sequence"/>
</dbReference>
<gene>
    <name evidence="1" type="ORF">C943_01885</name>
</gene>
<evidence type="ECO:0000313" key="1">
    <source>
        <dbReference type="EMBL" id="EMS31614.1"/>
    </source>
</evidence>
<comment type="caution">
    <text evidence="1">The sequence shown here is derived from an EMBL/GenBank/DDBJ whole genome shotgun (WGS) entry which is preliminary data.</text>
</comment>
<name>M7X9J4_9BACT</name>
<dbReference type="AlphaFoldDB" id="M7X9J4"/>
<keyword evidence="2" id="KW-1185">Reference proteome</keyword>
<evidence type="ECO:0000313" key="2">
    <source>
        <dbReference type="Proteomes" id="UP000010953"/>
    </source>
</evidence>
<dbReference type="EMBL" id="AMZY02000018">
    <property type="protein sequence ID" value="EMS31614.1"/>
    <property type="molecule type" value="Genomic_DNA"/>
</dbReference>
<accession>M7X9J4</accession>
<sequence length="43" mass="4834">MGGGEAAEASEMRIPIIATKIARLRIIDEVFMVLRFSSWVVLR</sequence>